<dbReference type="GO" id="GO:0005886">
    <property type="term" value="C:plasma membrane"/>
    <property type="evidence" value="ECO:0007669"/>
    <property type="project" value="UniProtKB-SubCell"/>
</dbReference>
<keyword evidence="6 9" id="KW-1133">Transmembrane helix</keyword>
<evidence type="ECO:0000256" key="2">
    <source>
        <dbReference type="ARBA" id="ARBA00022448"/>
    </source>
</evidence>
<dbReference type="AlphaFoldDB" id="A0A2A4ZBH2"/>
<comment type="subcellular location">
    <subcellularLocation>
        <location evidence="1 9">Cell inner membrane</location>
        <topology evidence="1 9">Multi-pass membrane protein</topology>
    </subcellularLocation>
</comment>
<dbReference type="Pfam" id="PF04290">
    <property type="entry name" value="DctQ"/>
    <property type="match status" value="1"/>
</dbReference>
<gene>
    <name evidence="12" type="ORF">COB13_01270</name>
</gene>
<proteinExistence type="inferred from homology"/>
<evidence type="ECO:0000256" key="10">
    <source>
        <dbReference type="SAM" id="Coils"/>
    </source>
</evidence>
<sequence>MPSIDFVLPHWLYWGGLIAFPLIAMYLARQKQPLRGSRTLGIAYFIWVVGGLFGFHRLYLKNKWGLLYWPLFALILFGSSMQREARVEYSDATGALIGIENATKRSVKRVTKSEAAIEKANVKIAELAADDARGKDRLERTIKKETDRIDSANEKITSMAAERAEIEPTVGEIAGRRDQWSNVSYYAFLAIVAFMLVDLVLMPRMLKKAKAYLAAHPDDQVERVVMDEDSQFVGTGFVGLIDRMSLYMGEFVALWSVIAVFVYYYEVIVRYVFNSPTNWAHEGMFLMFGMQYLIAGAYAMLTESHVRVDIFYANYSPRGKAIIDLLTSVFFFIFAGTLVWTGWIFARDSIGQSEVSFTEWGIQYWPVKITIIIGGVLLVLQGVSHFIKDATLVFVPNKEAKNGS</sequence>
<feature type="transmembrane region" description="Helical" evidence="9">
    <location>
        <begin position="251"/>
        <end position="273"/>
    </location>
</feature>
<evidence type="ECO:0000256" key="4">
    <source>
        <dbReference type="ARBA" id="ARBA00022519"/>
    </source>
</evidence>
<accession>A0A2A4ZBH2</accession>
<protein>
    <recommendedName>
        <fullName evidence="9">TRAP transporter small permease protein</fullName>
    </recommendedName>
</protein>
<evidence type="ECO:0000256" key="6">
    <source>
        <dbReference type="ARBA" id="ARBA00022989"/>
    </source>
</evidence>
<feature type="transmembrane region" description="Helical" evidence="9">
    <location>
        <begin position="40"/>
        <end position="60"/>
    </location>
</feature>
<feature type="transmembrane region" description="Helical" evidence="9">
    <location>
        <begin position="12"/>
        <end position="28"/>
    </location>
</feature>
<dbReference type="PANTHER" id="PTHR35011:SF4">
    <property type="entry name" value="SLL1102 PROTEIN"/>
    <property type="match status" value="1"/>
</dbReference>
<evidence type="ECO:0000313" key="12">
    <source>
        <dbReference type="EMBL" id="PCJ03888.1"/>
    </source>
</evidence>
<comment type="caution">
    <text evidence="9">Lacks conserved residue(s) required for the propagation of feature annotation.</text>
</comment>
<evidence type="ECO:0000256" key="9">
    <source>
        <dbReference type="RuleBase" id="RU369079"/>
    </source>
</evidence>
<feature type="coiled-coil region" evidence="10">
    <location>
        <begin position="110"/>
        <end position="162"/>
    </location>
</feature>
<evidence type="ECO:0000256" key="1">
    <source>
        <dbReference type="ARBA" id="ARBA00004429"/>
    </source>
</evidence>
<name>A0A2A4ZBH2_9PROT</name>
<dbReference type="InterPro" id="IPR055348">
    <property type="entry name" value="DctQ"/>
</dbReference>
<feature type="transmembrane region" description="Helical" evidence="9">
    <location>
        <begin position="365"/>
        <end position="387"/>
    </location>
</feature>
<feature type="domain" description="Tripartite ATP-independent periplasmic transporters DctQ component" evidence="11">
    <location>
        <begin position="261"/>
        <end position="390"/>
    </location>
</feature>
<dbReference type="GO" id="GO:0022857">
    <property type="term" value="F:transmembrane transporter activity"/>
    <property type="evidence" value="ECO:0007669"/>
    <property type="project" value="UniProtKB-UniRule"/>
</dbReference>
<keyword evidence="5 9" id="KW-0812">Transmembrane</keyword>
<evidence type="ECO:0000256" key="7">
    <source>
        <dbReference type="ARBA" id="ARBA00023136"/>
    </source>
</evidence>
<evidence type="ECO:0000256" key="5">
    <source>
        <dbReference type="ARBA" id="ARBA00022692"/>
    </source>
</evidence>
<reference key="1">
    <citation type="submission" date="2017-08" db="EMBL/GenBank/DDBJ databases">
        <title>A dynamic microbial community with high functional redundancy inhabits the cold, oxic subseafloor aquifer.</title>
        <authorList>
            <person name="Tully B.J."/>
            <person name="Wheat C.G."/>
            <person name="Glazer B.T."/>
            <person name="Huber J.A."/>
        </authorList>
    </citation>
    <scope>NUCLEOTIDE SEQUENCE [LARGE SCALE GENOMIC DNA]</scope>
</reference>
<keyword evidence="4 9" id="KW-0997">Cell inner membrane</keyword>
<dbReference type="PANTHER" id="PTHR35011">
    <property type="entry name" value="2,3-DIKETO-L-GULONATE TRAP TRANSPORTER SMALL PERMEASE PROTEIN YIAM"/>
    <property type="match status" value="1"/>
</dbReference>
<comment type="subunit">
    <text evidence="9">The complex comprises the extracytoplasmic solute receptor protein and the two transmembrane proteins.</text>
</comment>
<keyword evidence="7 9" id="KW-0472">Membrane</keyword>
<reference evidence="12" key="2">
    <citation type="journal article" date="2018" name="ISME J.">
        <title>A dynamic microbial community with high functional redundancy inhabits the cold, oxic subseafloor aquifer.</title>
        <authorList>
            <person name="Tully B.J."/>
            <person name="Wheat C.G."/>
            <person name="Glazer B.T."/>
            <person name="Huber J.A."/>
        </authorList>
    </citation>
    <scope>NUCLEOTIDE SEQUENCE</scope>
    <source>
        <strain evidence="12">NORP83</strain>
    </source>
</reference>
<comment type="caution">
    <text evidence="12">The sequence shown here is derived from an EMBL/GenBank/DDBJ whole genome shotgun (WGS) entry which is preliminary data.</text>
</comment>
<keyword evidence="3" id="KW-1003">Cell membrane</keyword>
<comment type="similarity">
    <text evidence="8 9">Belongs to the TRAP transporter small permease family.</text>
</comment>
<feature type="transmembrane region" description="Helical" evidence="9">
    <location>
        <begin position="183"/>
        <end position="201"/>
    </location>
</feature>
<feature type="transmembrane region" description="Helical" evidence="9">
    <location>
        <begin position="279"/>
        <end position="301"/>
    </location>
</feature>
<organism evidence="12">
    <name type="scientific">OCS116 cluster bacterium</name>
    <dbReference type="NCBI Taxonomy" id="2030921"/>
    <lineage>
        <taxon>Bacteria</taxon>
        <taxon>Pseudomonadati</taxon>
        <taxon>Pseudomonadota</taxon>
        <taxon>Alphaproteobacteria</taxon>
        <taxon>OCS116 cluster</taxon>
    </lineage>
</organism>
<dbReference type="InterPro" id="IPR007387">
    <property type="entry name" value="TRAP_DctQ"/>
</dbReference>
<evidence type="ECO:0000259" key="11">
    <source>
        <dbReference type="Pfam" id="PF04290"/>
    </source>
</evidence>
<keyword evidence="10" id="KW-0175">Coiled coil</keyword>
<feature type="transmembrane region" description="Helical" evidence="9">
    <location>
        <begin position="322"/>
        <end position="345"/>
    </location>
</feature>
<dbReference type="EMBL" id="NVUS01000001">
    <property type="protein sequence ID" value="PCJ03888.1"/>
    <property type="molecule type" value="Genomic_DNA"/>
</dbReference>
<evidence type="ECO:0000256" key="8">
    <source>
        <dbReference type="ARBA" id="ARBA00038436"/>
    </source>
</evidence>
<keyword evidence="2 9" id="KW-0813">Transport</keyword>
<comment type="function">
    <text evidence="9">Part of the tripartite ATP-independent periplasmic (TRAP) transport system.</text>
</comment>
<evidence type="ECO:0000256" key="3">
    <source>
        <dbReference type="ARBA" id="ARBA00022475"/>
    </source>
</evidence>